<dbReference type="eggNOG" id="ENOG502R8EE">
    <property type="taxonomic scope" value="Eukaryota"/>
</dbReference>
<name>A0A1I7RY12_BURXY</name>
<dbReference type="InterPro" id="IPR028108">
    <property type="entry name" value="DUF4505"/>
</dbReference>
<sequence length="188" mass="22127">MILKKFGNKVNLDFFRGYTQGEVVSGVRHYFYFVDHEGQLFLDDARIKNFTSCFKDKTFLTFFLRRLEFNKTGSYEAFPYLSKCMGELSFLRCDDRPYVFTKLDKSGGNWIVNNSNRKVLFEPDKLCMFPNGRLYHPAPFDDFGLVRSSIAEELFHRFEFDGDGKPFAFNWEDRQISLTNQLLAFSNN</sequence>
<reference evidence="3" key="1">
    <citation type="submission" date="2016-11" db="UniProtKB">
        <authorList>
            <consortium name="WormBaseParasite"/>
        </authorList>
    </citation>
    <scope>IDENTIFICATION</scope>
</reference>
<evidence type="ECO:0000313" key="3">
    <source>
        <dbReference type="WBParaSite" id="BXY_0562900.1"/>
    </source>
</evidence>
<dbReference type="Proteomes" id="UP000095284">
    <property type="component" value="Unplaced"/>
</dbReference>
<dbReference type="Pfam" id="PF14956">
    <property type="entry name" value="DUF4505"/>
    <property type="match status" value="1"/>
</dbReference>
<dbReference type="PANTHER" id="PTHR31449:SF3">
    <property type="entry name" value="UPF0598 PROTEIN C8ORF82"/>
    <property type="match status" value="1"/>
</dbReference>
<evidence type="ECO:0000313" key="2">
    <source>
        <dbReference type="Proteomes" id="UP000095284"/>
    </source>
</evidence>
<dbReference type="WBParaSite" id="BXY_0562900.1">
    <property type="protein sequence ID" value="BXY_0562900.1"/>
    <property type="gene ID" value="BXY_0562900"/>
</dbReference>
<dbReference type="AlphaFoldDB" id="A0A1I7RY12"/>
<evidence type="ECO:0000256" key="1">
    <source>
        <dbReference type="ARBA" id="ARBA00006322"/>
    </source>
</evidence>
<organism evidence="2 3">
    <name type="scientific">Bursaphelenchus xylophilus</name>
    <name type="common">Pinewood nematode worm</name>
    <name type="synonym">Aphelenchoides xylophilus</name>
    <dbReference type="NCBI Taxonomy" id="6326"/>
    <lineage>
        <taxon>Eukaryota</taxon>
        <taxon>Metazoa</taxon>
        <taxon>Ecdysozoa</taxon>
        <taxon>Nematoda</taxon>
        <taxon>Chromadorea</taxon>
        <taxon>Rhabditida</taxon>
        <taxon>Tylenchina</taxon>
        <taxon>Tylenchomorpha</taxon>
        <taxon>Aphelenchoidea</taxon>
        <taxon>Aphelenchoididae</taxon>
        <taxon>Bursaphelenchus</taxon>
    </lineage>
</organism>
<comment type="similarity">
    <text evidence="1">Belongs to the UPF0598 family.</text>
</comment>
<accession>A0A1I7RY12</accession>
<dbReference type="PANTHER" id="PTHR31449">
    <property type="entry name" value="UPF0598 PROTEIN C8ORF82"/>
    <property type="match status" value="1"/>
</dbReference>
<protein>
    <submittedName>
        <fullName evidence="3">UPF0598 protein C8orf82</fullName>
    </submittedName>
</protein>
<proteinExistence type="inferred from homology"/>